<dbReference type="PANTHER" id="PTHR38761">
    <property type="entry name" value="GLUTAMATE--CYSTEINE LIGASE"/>
    <property type="match status" value="1"/>
</dbReference>
<evidence type="ECO:0000256" key="5">
    <source>
        <dbReference type="ARBA" id="ARBA00022741"/>
    </source>
</evidence>
<proteinExistence type="inferred from homology"/>
<dbReference type="PANTHER" id="PTHR38761:SF1">
    <property type="entry name" value="GLUTAMATE--CYSTEINE LIGASE"/>
    <property type="match status" value="1"/>
</dbReference>
<name>A0ABP3AUH7_9LIST</name>
<dbReference type="GO" id="GO:0004363">
    <property type="term" value="F:glutathione synthase activity"/>
    <property type="evidence" value="ECO:0007669"/>
    <property type="project" value="UniProtKB-EC"/>
</dbReference>
<dbReference type="SUPFAM" id="SSF55931">
    <property type="entry name" value="Glutamine synthetase/guanido kinase"/>
    <property type="match status" value="1"/>
</dbReference>
<evidence type="ECO:0000313" key="12">
    <source>
        <dbReference type="Proteomes" id="UP000019249"/>
    </source>
</evidence>
<evidence type="ECO:0000256" key="4">
    <source>
        <dbReference type="ARBA" id="ARBA00022684"/>
    </source>
</evidence>
<organism evidence="11 12">
    <name type="scientific">Listeria floridensis FSL S10-1187</name>
    <dbReference type="NCBI Taxonomy" id="1265817"/>
    <lineage>
        <taxon>Bacteria</taxon>
        <taxon>Bacillati</taxon>
        <taxon>Bacillota</taxon>
        <taxon>Bacilli</taxon>
        <taxon>Bacillales</taxon>
        <taxon>Listeriaceae</taxon>
        <taxon>Listeria</taxon>
    </lineage>
</organism>
<evidence type="ECO:0000256" key="9">
    <source>
        <dbReference type="RuleBase" id="RU004391"/>
    </source>
</evidence>
<evidence type="ECO:0000313" key="11">
    <source>
        <dbReference type="EMBL" id="EUJ26156.1"/>
    </source>
</evidence>
<keyword evidence="5" id="KW-0547">Nucleotide-binding</keyword>
<evidence type="ECO:0000256" key="7">
    <source>
        <dbReference type="ARBA" id="ARBA00048819"/>
    </source>
</evidence>
<dbReference type="InterPro" id="IPR014746">
    <property type="entry name" value="Gln_synth/guanido_kin_cat_dom"/>
</dbReference>
<evidence type="ECO:0000256" key="2">
    <source>
        <dbReference type="ARBA" id="ARBA00012220"/>
    </source>
</evidence>
<evidence type="ECO:0000256" key="8">
    <source>
        <dbReference type="RuleBase" id="RU003544"/>
    </source>
</evidence>
<keyword evidence="6" id="KW-0067">ATP-binding</keyword>
<evidence type="ECO:0000256" key="1">
    <source>
        <dbReference type="ARBA" id="ARBA00005006"/>
    </source>
</evidence>
<gene>
    <name evidence="11" type="ORF">MFLO_14417</name>
</gene>
<comment type="caution">
    <text evidence="11">The sequence shown here is derived from an EMBL/GenBank/DDBJ whole genome shotgun (WGS) entry which is preliminary data.</text>
</comment>
<dbReference type="EC" id="6.3.2.2" evidence="2 9"/>
<keyword evidence="12" id="KW-1185">Reference proteome</keyword>
<reference evidence="11 12" key="1">
    <citation type="journal article" date="2014" name="Int. J. Syst. Evol. Microbiol.">
        <title>Listeria floridensis sp. nov., Listeria aquatica sp. nov., Listeria cornellensis sp. nov., Listeria riparia sp. nov. and Listeria grandensis sp. nov., from agricultural and natural environments.</title>
        <authorList>
            <person name="den Bakker H.C."/>
            <person name="Warchocki S."/>
            <person name="Wright E.M."/>
            <person name="Allred A.F."/>
            <person name="Ahlstrom C."/>
            <person name="Manuel C.S."/>
            <person name="Stasiewicz M.J."/>
            <person name="Burrell A."/>
            <person name="Roof S."/>
            <person name="Strawn L."/>
            <person name="Fortes E.D."/>
            <person name="Nightingale K.K."/>
            <person name="Kephart D."/>
            <person name="Wiedmann M."/>
        </authorList>
    </citation>
    <scope>NUCLEOTIDE SEQUENCE [LARGE SCALE GENOMIC DNA]</scope>
    <source>
        <strain evidence="11 12">FSL S10-1187</strain>
    </source>
</reference>
<dbReference type="Pfam" id="PF04262">
    <property type="entry name" value="Glu_cys_ligase"/>
    <property type="match status" value="1"/>
</dbReference>
<comment type="catalytic activity">
    <reaction evidence="7 9">
        <text>L-cysteine + L-glutamate + ATP = gamma-L-glutamyl-L-cysteine + ADP + phosphate + H(+)</text>
        <dbReference type="Rhea" id="RHEA:13285"/>
        <dbReference type="ChEBI" id="CHEBI:15378"/>
        <dbReference type="ChEBI" id="CHEBI:29985"/>
        <dbReference type="ChEBI" id="CHEBI:30616"/>
        <dbReference type="ChEBI" id="CHEBI:35235"/>
        <dbReference type="ChEBI" id="CHEBI:43474"/>
        <dbReference type="ChEBI" id="CHEBI:58173"/>
        <dbReference type="ChEBI" id="CHEBI:456216"/>
        <dbReference type="EC" id="6.3.2.2"/>
    </reaction>
</comment>
<evidence type="ECO:0000256" key="6">
    <source>
        <dbReference type="ARBA" id="ARBA00022840"/>
    </source>
</evidence>
<accession>A0ABP3AUH7</accession>
<evidence type="ECO:0000259" key="10">
    <source>
        <dbReference type="Pfam" id="PF04262"/>
    </source>
</evidence>
<dbReference type="Proteomes" id="UP000019249">
    <property type="component" value="Unassembled WGS sequence"/>
</dbReference>
<comment type="similarity">
    <text evidence="8">Belongs to the glutamate--cysteine ligase type 1 family.</text>
</comment>
<protein>
    <recommendedName>
        <fullName evidence="2 9">Glutamate--cysteine ligase</fullName>
        <ecNumber evidence="2 9">6.3.2.2</ecNumber>
    </recommendedName>
</protein>
<keyword evidence="3 8" id="KW-0436">Ligase</keyword>
<comment type="pathway">
    <text evidence="1 9">Sulfur metabolism; glutathione biosynthesis; glutathione from L-cysteine and L-glutamate: step 1/2.</text>
</comment>
<keyword evidence="4 8" id="KW-0317">Glutathione biosynthesis</keyword>
<dbReference type="InterPro" id="IPR006334">
    <property type="entry name" value="Glut_cys_ligase"/>
</dbReference>
<dbReference type="InterPro" id="IPR007370">
    <property type="entry name" value="Glu_cys_ligase"/>
</dbReference>
<sequence>MEKYFHRGETMINLDQPLLTFLQTESSLAKKVFSGHFGLEKENLRVTSSGKLALTPHPAIFGPKEDNSYIKTDFSESQIEMITPVCDSIEDVYDAVANLHNIVTLSINEDELLWPNSNPPLIPAEQDIPIAVYSDGANSASRQYREHLAKEYGKKNPVIIGNTL</sequence>
<dbReference type="EMBL" id="AODF01000039">
    <property type="protein sequence ID" value="EUJ26156.1"/>
    <property type="molecule type" value="Genomic_DNA"/>
</dbReference>
<evidence type="ECO:0000256" key="3">
    <source>
        <dbReference type="ARBA" id="ARBA00022598"/>
    </source>
</evidence>
<dbReference type="Gene3D" id="3.30.590.20">
    <property type="match status" value="1"/>
</dbReference>
<feature type="domain" description="Glutamate--cysteine ligase" evidence="10">
    <location>
        <begin position="28"/>
        <end position="161"/>
    </location>
</feature>